<proteinExistence type="predicted"/>
<feature type="chain" id="PRO_5033597153" description="ZP domain-containing protein" evidence="4">
    <location>
        <begin position="27"/>
        <end position="898"/>
    </location>
</feature>
<keyword evidence="2" id="KW-1015">Disulfide bond</keyword>
<protein>
    <recommendedName>
        <fullName evidence="5">ZP domain-containing protein</fullName>
    </recommendedName>
</protein>
<dbReference type="RefSeq" id="XP_011672146.2">
    <property type="nucleotide sequence ID" value="XM_011673844.2"/>
</dbReference>
<accession>A0A7M7LW30</accession>
<dbReference type="OMA" id="TTHPWWW"/>
<dbReference type="SMART" id="SM00241">
    <property type="entry name" value="ZP"/>
    <property type="match status" value="1"/>
</dbReference>
<dbReference type="InParanoid" id="A0A7M7LW30"/>
<dbReference type="RefSeq" id="XP_003725489.3">
    <property type="nucleotide sequence ID" value="XM_003725441.3"/>
</dbReference>
<dbReference type="InterPro" id="IPR042235">
    <property type="entry name" value="ZP-C_dom"/>
</dbReference>
<keyword evidence="1 4" id="KW-0732">Signal</keyword>
<feature type="transmembrane region" description="Helical" evidence="3">
    <location>
        <begin position="847"/>
        <end position="870"/>
    </location>
</feature>
<dbReference type="Gene3D" id="2.60.40.3210">
    <property type="entry name" value="Zona pellucida, ZP-N domain"/>
    <property type="match status" value="1"/>
</dbReference>
<dbReference type="PROSITE" id="PS51034">
    <property type="entry name" value="ZP_2"/>
    <property type="match status" value="1"/>
</dbReference>
<evidence type="ECO:0000256" key="3">
    <source>
        <dbReference type="SAM" id="Phobius"/>
    </source>
</evidence>
<keyword evidence="3" id="KW-0812">Transmembrane</keyword>
<dbReference type="Pfam" id="PF23344">
    <property type="entry name" value="ZP-N"/>
    <property type="match status" value="1"/>
</dbReference>
<evidence type="ECO:0000313" key="7">
    <source>
        <dbReference type="Proteomes" id="UP000007110"/>
    </source>
</evidence>
<dbReference type="Proteomes" id="UP000007110">
    <property type="component" value="Unassembled WGS sequence"/>
</dbReference>
<dbReference type="InterPro" id="IPR055355">
    <property type="entry name" value="ZP-C"/>
</dbReference>
<dbReference type="Pfam" id="PF00100">
    <property type="entry name" value="Zona_pellucida"/>
    <property type="match status" value="1"/>
</dbReference>
<evidence type="ECO:0000256" key="2">
    <source>
        <dbReference type="ARBA" id="ARBA00023157"/>
    </source>
</evidence>
<dbReference type="PANTHER" id="PTHR14002:SF43">
    <property type="entry name" value="DELTA-LIKE PROTEIN"/>
    <property type="match status" value="1"/>
</dbReference>
<dbReference type="InterPro" id="IPR055356">
    <property type="entry name" value="ZP-N"/>
</dbReference>
<dbReference type="OrthoDB" id="10063988at2759"/>
<dbReference type="GeneID" id="100894028"/>
<dbReference type="EnsemblMetazoa" id="XM_011673844">
    <property type="protein sequence ID" value="XP_011672146"/>
    <property type="gene ID" value="LOC100894028"/>
</dbReference>
<dbReference type="KEGG" id="spu:100894028"/>
<keyword evidence="7" id="KW-1185">Reference proteome</keyword>
<evidence type="ECO:0000256" key="1">
    <source>
        <dbReference type="ARBA" id="ARBA00022729"/>
    </source>
</evidence>
<reference evidence="7" key="1">
    <citation type="submission" date="2015-02" db="EMBL/GenBank/DDBJ databases">
        <title>Genome sequencing for Strongylocentrotus purpuratus.</title>
        <authorList>
            <person name="Murali S."/>
            <person name="Liu Y."/>
            <person name="Vee V."/>
            <person name="English A."/>
            <person name="Wang M."/>
            <person name="Skinner E."/>
            <person name="Han Y."/>
            <person name="Muzny D.M."/>
            <person name="Worley K.C."/>
            <person name="Gibbs R.A."/>
        </authorList>
    </citation>
    <scope>NUCLEOTIDE SEQUENCE</scope>
</reference>
<feature type="signal peptide" evidence="4">
    <location>
        <begin position="1"/>
        <end position="26"/>
    </location>
</feature>
<dbReference type="AlphaFoldDB" id="A0A7M7LW30"/>
<name>A0A7M7LW30_STRPU</name>
<feature type="domain" description="ZP" evidence="5">
    <location>
        <begin position="538"/>
        <end position="794"/>
    </location>
</feature>
<evidence type="ECO:0000256" key="4">
    <source>
        <dbReference type="SAM" id="SignalP"/>
    </source>
</evidence>
<sequence>MMTSNGSILKLFVVVFILVIIDVGDCEHFRGGSMSWRATPNGNVEITYRLAWKADTDEGDHNCTFDRVSANTLLNGDRGGIRIQYPNVTRDIGYDRHRLDYYCTARHEAAGYPVSLDRSWVMGENKKIIAPPPDGRLDFDLLWDSCCWVHSLLNYEPPKNWDFVMSVNLSVRADTGAINHAPITTGLPVQRVNRGCANAVLNIPTYDADGDDVRCRWIDGERGECRSNCNVRRVWPISKWRLQNRELGCRLILPNPGAMEVGWYAVAIMIEDSSNGVVHSKVPFQLMLEVTGDMTCSKPVILGPSTGSCWILRVGQTFRFNVTAQTTNNATRIRQIATTSVRGMQRSPLRQVPGNPLQAYVTMSWTPEENDRGVSLFCFQPEDTTGLQGSQGCIDISVGDESAPTPSPLFSYPGDGMAVRPEGTAFEIVFDDLIARPNLISEIRILRADDHSTLVHSVKVETEPGDGLIYDYNAILFSVPDGLLHEGTNYTLSLPEGLARGFSTCEPWSKPAAWDFYIGTDSKGITRPPTDRFLPRPQCFGTFMQIFVPKTMVPFEDPNNMHFNEPTCVGQEHNGTHFVMGTHYQYCGTQIDAGRGKSIISNTIRIAPLTVLGHPSVTRHNAMAINVICEMDKDKITFVEFDADLPAVVFNRTGHGTFNFSMKMYEDETYFRKYVYTDYPLEVTLEDRLFFEAKVILDAPQTNTLPGQRIFLKSCEATPTPNPADRLYYRFIENGCALDDTVQFEHQARLKTRFSIQSFAFLGHFMSESIFVHCEIQLQDNASLRHCPLYNIPTNRRRRFADTHSLSHALFGTDGPIRVVKENGRGKSSSLIDNKNKTLSQSPLGSIYVSVSALIMCLVLVALLVSMVTVMRRLKIQNRRLGKFVGRPGISLESITER</sequence>
<organism evidence="6 7">
    <name type="scientific">Strongylocentrotus purpuratus</name>
    <name type="common">Purple sea urchin</name>
    <dbReference type="NCBI Taxonomy" id="7668"/>
    <lineage>
        <taxon>Eukaryota</taxon>
        <taxon>Metazoa</taxon>
        <taxon>Echinodermata</taxon>
        <taxon>Eleutherozoa</taxon>
        <taxon>Echinozoa</taxon>
        <taxon>Echinoidea</taxon>
        <taxon>Euechinoidea</taxon>
        <taxon>Echinacea</taxon>
        <taxon>Camarodonta</taxon>
        <taxon>Echinidea</taxon>
        <taxon>Strongylocentrotidae</taxon>
        <taxon>Strongylocentrotus</taxon>
    </lineage>
</organism>
<evidence type="ECO:0000313" key="6">
    <source>
        <dbReference type="EnsemblMetazoa" id="XP_011672146"/>
    </source>
</evidence>
<reference evidence="6" key="2">
    <citation type="submission" date="2021-01" db="UniProtKB">
        <authorList>
            <consortium name="EnsemblMetazoa"/>
        </authorList>
    </citation>
    <scope>IDENTIFICATION</scope>
</reference>
<dbReference type="InterPro" id="IPR001507">
    <property type="entry name" value="ZP_dom"/>
</dbReference>
<evidence type="ECO:0000259" key="5">
    <source>
        <dbReference type="PROSITE" id="PS51034"/>
    </source>
</evidence>
<keyword evidence="3" id="KW-1133">Transmembrane helix</keyword>
<dbReference type="PANTHER" id="PTHR14002">
    <property type="entry name" value="ENDOGLIN/TGF-BETA RECEPTOR TYPE III"/>
    <property type="match status" value="1"/>
</dbReference>
<dbReference type="EnsemblMetazoa" id="XM_003725441">
    <property type="protein sequence ID" value="XP_003725489"/>
    <property type="gene ID" value="LOC100894028"/>
</dbReference>
<keyword evidence="3" id="KW-0472">Membrane</keyword>
<dbReference type="Gene3D" id="2.60.40.4100">
    <property type="entry name" value="Zona pellucida, ZP-C domain"/>
    <property type="match status" value="1"/>
</dbReference>